<keyword evidence="2" id="KW-0809">Transit peptide</keyword>
<accession>A0A0G4GSG9</accession>
<evidence type="ECO:0000256" key="3">
    <source>
        <dbReference type="ARBA" id="ARBA00022980"/>
    </source>
</evidence>
<evidence type="ECO:0000313" key="8">
    <source>
        <dbReference type="EMBL" id="CEM33546.1"/>
    </source>
</evidence>
<dbReference type="PANTHER" id="PTHR28595">
    <property type="entry name" value="39S RIBOSOMAL PROTEIN L54, MITOCHONDRIAL"/>
    <property type="match status" value="1"/>
</dbReference>
<gene>
    <name evidence="8" type="ORF">Cvel_5148</name>
</gene>
<evidence type="ECO:0000256" key="1">
    <source>
        <dbReference type="ARBA" id="ARBA00004173"/>
    </source>
</evidence>
<evidence type="ECO:0000256" key="6">
    <source>
        <dbReference type="ARBA" id="ARBA00033752"/>
    </source>
</evidence>
<dbReference type="PANTHER" id="PTHR28595:SF1">
    <property type="entry name" value="LARGE RIBOSOMAL SUBUNIT PROTEIN ML54"/>
    <property type="match status" value="1"/>
</dbReference>
<reference evidence="8" key="1">
    <citation type="submission" date="2014-11" db="EMBL/GenBank/DDBJ databases">
        <authorList>
            <person name="Otto D Thomas"/>
            <person name="Naeem Raeece"/>
        </authorList>
    </citation>
    <scope>NUCLEOTIDE SEQUENCE</scope>
</reference>
<dbReference type="AlphaFoldDB" id="A0A0G4GSG9"/>
<keyword evidence="5" id="KW-0687">Ribonucleoprotein</keyword>
<organism evidence="8">
    <name type="scientific">Chromera velia CCMP2878</name>
    <dbReference type="NCBI Taxonomy" id="1169474"/>
    <lineage>
        <taxon>Eukaryota</taxon>
        <taxon>Sar</taxon>
        <taxon>Alveolata</taxon>
        <taxon>Colpodellida</taxon>
        <taxon>Chromeraceae</taxon>
        <taxon>Chromera</taxon>
    </lineage>
</organism>
<dbReference type="Pfam" id="PF08561">
    <property type="entry name" value="Ribosomal_L37"/>
    <property type="match status" value="1"/>
</dbReference>
<dbReference type="EMBL" id="CDMZ01001502">
    <property type="protein sequence ID" value="CEM33546.1"/>
    <property type="molecule type" value="Genomic_DNA"/>
</dbReference>
<keyword evidence="4" id="KW-0496">Mitochondrion</keyword>
<sequence>MLRQAATFSRLPSPLSPLSKVSVRHCIFLSRILVGPKGKKGAQAAAPEKPKAAGSNHIFNIFAEQEDHRILPDEFYPKWLYNLALPEKRYGELCQNFIHGKDIKNVTQREYRRFRKHHTRYLIKLNNMRLMKRRKVNMPLFWDV</sequence>
<protein>
    <recommendedName>
        <fullName evidence="7">Large ribosomal subunit protein mL54</fullName>
    </recommendedName>
</protein>
<comment type="subcellular location">
    <subcellularLocation>
        <location evidence="1">Mitochondrion</location>
    </subcellularLocation>
</comment>
<dbReference type="InterPro" id="IPR013870">
    <property type="entry name" value="Ribosomal_mL54"/>
</dbReference>
<dbReference type="GO" id="GO:0005762">
    <property type="term" value="C:mitochondrial large ribosomal subunit"/>
    <property type="evidence" value="ECO:0007669"/>
    <property type="project" value="TreeGrafter"/>
</dbReference>
<evidence type="ECO:0000256" key="5">
    <source>
        <dbReference type="ARBA" id="ARBA00023274"/>
    </source>
</evidence>
<proteinExistence type="inferred from homology"/>
<dbReference type="VEuPathDB" id="CryptoDB:Cvel_5148"/>
<comment type="similarity">
    <text evidence="6">Belongs to the mitochondrion-specific ribosomal protein mL54 family.</text>
</comment>
<evidence type="ECO:0000256" key="4">
    <source>
        <dbReference type="ARBA" id="ARBA00023128"/>
    </source>
</evidence>
<evidence type="ECO:0000256" key="7">
    <source>
        <dbReference type="ARBA" id="ARBA00035179"/>
    </source>
</evidence>
<keyword evidence="3" id="KW-0689">Ribosomal protein</keyword>
<dbReference type="PhylomeDB" id="A0A0G4GSG9"/>
<dbReference type="GO" id="GO:0003735">
    <property type="term" value="F:structural constituent of ribosome"/>
    <property type="evidence" value="ECO:0007669"/>
    <property type="project" value="TreeGrafter"/>
</dbReference>
<evidence type="ECO:0000256" key="2">
    <source>
        <dbReference type="ARBA" id="ARBA00022946"/>
    </source>
</evidence>
<name>A0A0G4GSG9_9ALVE</name>